<feature type="transmembrane region" description="Helical" evidence="10">
    <location>
        <begin position="50"/>
        <end position="75"/>
    </location>
</feature>
<comment type="similarity">
    <text evidence="2">Belongs to the G-protein coupled receptor 1 family.</text>
</comment>
<evidence type="ECO:0000256" key="2">
    <source>
        <dbReference type="ARBA" id="ARBA00010663"/>
    </source>
</evidence>
<sequence length="516" mass="59337">MVLLIQNWIFGQFLCFFLPLLQDIPLHVAIITHLLIAWDRMRWLMDPLKARLPAFVCSCATWLAGMVIALPYPIYTTYLDLGLYLKQFRGVGICAVNLVDDMQEYMRGLFVIMYCAPVTILSYLYIRTSRELREPDGPLDVLMFEARVDTRSHQRSSSTRTGRGNSTNGNSAARPSTLRTQRSYDLYDAELDVCREKRTQRFLGAMAAVHVICVCPLMIMRLARMALVETYDNATHFDLTYLMFVWMAFLPTAIFPWLYGSWVLSRPVKERLRGYFRLSSRRSNNSILKTHEPRLSTTEDFVSQDVTTEISHIQDSTSRHGDSFTRKHSRNRQHRRSSNSEGNSTASRASRSTSGGRQTKRDSNASSDLREVSPFNERRLPEVKPVATFAYRKSSFLLDTTSTLSNDPSFPGSTSTLEHDLEIIDLLERERSMDIQEMLQREAALDEQVRIKNPQRVLPEISTSRAMDTSPQLLASSRGSTRRLKHKQLAKDFDRRDLHASRARRARRANWLKSTN</sequence>
<evidence type="ECO:0000256" key="9">
    <source>
        <dbReference type="SAM" id="MobiDB-lite"/>
    </source>
</evidence>
<organism evidence="12">
    <name type="scientific">Nyssomyia neivai</name>
    <dbReference type="NCBI Taxonomy" id="330878"/>
    <lineage>
        <taxon>Eukaryota</taxon>
        <taxon>Metazoa</taxon>
        <taxon>Ecdysozoa</taxon>
        <taxon>Arthropoda</taxon>
        <taxon>Hexapoda</taxon>
        <taxon>Insecta</taxon>
        <taxon>Pterygota</taxon>
        <taxon>Neoptera</taxon>
        <taxon>Endopterygota</taxon>
        <taxon>Diptera</taxon>
        <taxon>Nematocera</taxon>
        <taxon>Psychodoidea</taxon>
        <taxon>Psychodidae</taxon>
        <taxon>Nyssomyia</taxon>
    </lineage>
</organism>
<dbReference type="GO" id="GO:0005886">
    <property type="term" value="C:plasma membrane"/>
    <property type="evidence" value="ECO:0007669"/>
    <property type="project" value="TreeGrafter"/>
</dbReference>
<feature type="region of interest" description="Disordered" evidence="9">
    <location>
        <begin position="460"/>
        <end position="486"/>
    </location>
</feature>
<dbReference type="PANTHER" id="PTHR24238">
    <property type="entry name" value="G-PROTEIN COUPLED RECEPTOR"/>
    <property type="match status" value="1"/>
</dbReference>
<evidence type="ECO:0000313" key="12">
    <source>
        <dbReference type="EMBL" id="JAV06649.1"/>
    </source>
</evidence>
<feature type="region of interest" description="Disordered" evidence="9">
    <location>
        <begin position="311"/>
        <end position="376"/>
    </location>
</feature>
<dbReference type="AlphaFoldDB" id="A0A1L8DJJ4"/>
<feature type="compositionally biased region" description="Low complexity" evidence="9">
    <location>
        <begin position="344"/>
        <end position="357"/>
    </location>
</feature>
<feature type="region of interest" description="Disordered" evidence="9">
    <location>
        <begin position="150"/>
        <end position="176"/>
    </location>
</feature>
<feature type="domain" description="G-protein coupled receptors family 1 profile" evidence="11">
    <location>
        <begin position="1"/>
        <end position="259"/>
    </location>
</feature>
<keyword evidence="8" id="KW-0807">Transducer</keyword>
<proteinExistence type="inferred from homology"/>
<feature type="compositionally biased region" description="Polar residues" evidence="9">
    <location>
        <begin position="461"/>
        <end position="479"/>
    </location>
</feature>
<dbReference type="SUPFAM" id="SSF81321">
    <property type="entry name" value="Family A G protein-coupled receptor-like"/>
    <property type="match status" value="1"/>
</dbReference>
<feature type="compositionally biased region" description="Low complexity" evidence="9">
    <location>
        <begin position="155"/>
        <end position="171"/>
    </location>
</feature>
<keyword evidence="3 10" id="KW-0812">Transmembrane</keyword>
<reference evidence="12" key="1">
    <citation type="submission" date="2016-12" db="EMBL/GenBank/DDBJ databases">
        <title>An insight into the sialome and mialome of the sand fly, Nyssomyia neivai.</title>
        <authorList>
            <person name="Sebastian V."/>
            <person name="Goulart T.M."/>
            <person name="Oliveira W."/>
            <person name="Calvo E."/>
            <person name="Oliveira L.F."/>
            <person name="Pinto M.C."/>
            <person name="Rosselino A.M."/>
            <person name="Ribeiro J.M."/>
        </authorList>
    </citation>
    <scope>NUCLEOTIDE SEQUENCE</scope>
</reference>
<evidence type="ECO:0000256" key="10">
    <source>
        <dbReference type="SAM" id="Phobius"/>
    </source>
</evidence>
<evidence type="ECO:0000256" key="5">
    <source>
        <dbReference type="ARBA" id="ARBA00023040"/>
    </source>
</evidence>
<evidence type="ECO:0000256" key="8">
    <source>
        <dbReference type="ARBA" id="ARBA00023224"/>
    </source>
</evidence>
<protein>
    <submittedName>
        <fullName evidence="12">Putative g protein-coupled receptor</fullName>
    </submittedName>
</protein>
<keyword evidence="4 10" id="KW-1133">Transmembrane helix</keyword>
<dbReference type="Gene3D" id="1.20.1070.10">
    <property type="entry name" value="Rhodopsin 7-helix transmembrane proteins"/>
    <property type="match status" value="1"/>
</dbReference>
<comment type="subcellular location">
    <subcellularLocation>
        <location evidence="1">Membrane</location>
        <topology evidence="1">Multi-pass membrane protein</topology>
    </subcellularLocation>
</comment>
<feature type="transmembrane region" description="Helical" evidence="10">
    <location>
        <begin position="105"/>
        <end position="126"/>
    </location>
</feature>
<evidence type="ECO:0000259" key="11">
    <source>
        <dbReference type="PROSITE" id="PS50262"/>
    </source>
</evidence>
<evidence type="ECO:0000256" key="4">
    <source>
        <dbReference type="ARBA" id="ARBA00022989"/>
    </source>
</evidence>
<dbReference type="InterPro" id="IPR000276">
    <property type="entry name" value="GPCR_Rhodpsn"/>
</dbReference>
<dbReference type="CDD" id="cd00637">
    <property type="entry name" value="7tm_classA_rhodopsin-like"/>
    <property type="match status" value="1"/>
</dbReference>
<feature type="compositionally biased region" description="Basic residues" evidence="9">
    <location>
        <begin position="326"/>
        <end position="337"/>
    </location>
</feature>
<keyword evidence="6 10" id="KW-0472">Membrane</keyword>
<keyword evidence="7 12" id="KW-0675">Receptor</keyword>
<dbReference type="GO" id="GO:0008188">
    <property type="term" value="F:neuropeptide receptor activity"/>
    <property type="evidence" value="ECO:0007669"/>
    <property type="project" value="TreeGrafter"/>
</dbReference>
<feature type="transmembrane region" description="Helical" evidence="10">
    <location>
        <begin position="202"/>
        <end position="223"/>
    </location>
</feature>
<feature type="compositionally biased region" description="Basic and acidic residues" evidence="9">
    <location>
        <begin position="359"/>
        <end position="376"/>
    </location>
</feature>
<evidence type="ECO:0000256" key="6">
    <source>
        <dbReference type="ARBA" id="ARBA00023136"/>
    </source>
</evidence>
<evidence type="ECO:0000256" key="7">
    <source>
        <dbReference type="ARBA" id="ARBA00023170"/>
    </source>
</evidence>
<dbReference type="EMBL" id="GFDF01007435">
    <property type="protein sequence ID" value="JAV06649.1"/>
    <property type="molecule type" value="Transcribed_RNA"/>
</dbReference>
<dbReference type="Pfam" id="PF00001">
    <property type="entry name" value="7tm_1"/>
    <property type="match status" value="1"/>
</dbReference>
<dbReference type="PROSITE" id="PS50262">
    <property type="entry name" value="G_PROTEIN_RECEP_F1_2"/>
    <property type="match status" value="1"/>
</dbReference>
<keyword evidence="5" id="KW-0297">G-protein coupled receptor</keyword>
<dbReference type="PANTHER" id="PTHR24238:SF69">
    <property type="entry name" value="G-PROTEIN COUPLED RECEPTOR 165"/>
    <property type="match status" value="1"/>
</dbReference>
<evidence type="ECO:0000256" key="1">
    <source>
        <dbReference type="ARBA" id="ARBA00004141"/>
    </source>
</evidence>
<dbReference type="InterPro" id="IPR017452">
    <property type="entry name" value="GPCR_Rhodpsn_7TM"/>
</dbReference>
<evidence type="ECO:0000256" key="3">
    <source>
        <dbReference type="ARBA" id="ARBA00022692"/>
    </source>
</evidence>
<feature type="transmembrane region" description="Helical" evidence="10">
    <location>
        <begin position="20"/>
        <end position="38"/>
    </location>
</feature>
<accession>A0A1L8DJJ4</accession>
<name>A0A1L8DJJ4_9DIPT</name>
<feature type="transmembrane region" description="Helical" evidence="10">
    <location>
        <begin position="243"/>
        <end position="264"/>
    </location>
</feature>